<dbReference type="AlphaFoldDB" id="A0A329TLK1"/>
<dbReference type="InterPro" id="IPR002941">
    <property type="entry name" value="DNA_methylase_N4/N6"/>
</dbReference>
<dbReference type="SUPFAM" id="SSF53335">
    <property type="entry name" value="S-adenosyl-L-methionine-dependent methyltransferases"/>
    <property type="match status" value="1"/>
</dbReference>
<protein>
    <recommendedName>
        <fullName evidence="5">Methyltransferase</fullName>
        <ecNumber evidence="5">2.1.1.-</ecNumber>
    </recommendedName>
</protein>
<gene>
    <name evidence="7" type="ORF">C4N26_14365</name>
</gene>
<dbReference type="InterPro" id="IPR029063">
    <property type="entry name" value="SAM-dependent_MTases_sf"/>
</dbReference>
<feature type="domain" description="DNA methylase N-4/N-6" evidence="6">
    <location>
        <begin position="150"/>
        <end position="215"/>
    </location>
</feature>
<dbReference type="InterPro" id="IPR001091">
    <property type="entry name" value="RM_Methyltransferase"/>
</dbReference>
<accession>A0A329TLK1</accession>
<evidence type="ECO:0000259" key="6">
    <source>
        <dbReference type="Pfam" id="PF01555"/>
    </source>
</evidence>
<evidence type="ECO:0000256" key="3">
    <source>
        <dbReference type="ARBA" id="ARBA00022679"/>
    </source>
</evidence>
<dbReference type="EMBL" id="PRLB01000022">
    <property type="protein sequence ID" value="RAW49853.1"/>
    <property type="molecule type" value="Genomic_DNA"/>
</dbReference>
<sequence>MGEVFKLNHCYNVDCLPAMELFPDNYFDLAVVDPPYFSGPERRGFYGSKVSKIGVHRDYPVSPAWSKPEPEYFKELFRVCCHYIVWGCNYFDYQFPTGRIVWDKCNGNSSFSDCEIAATNLFSSVRMFRYMWSGMMQGKSITEGDTMQGNKSLNEKRIHPTQKPVALYDWIFKNYAEPGQKILDTHLGSGSSRIAAYEAGLGFIGFEIDPFYFQLEEERFSEYTSQTSLFHMEEKKK</sequence>
<comment type="caution">
    <text evidence="7">The sequence shown here is derived from an EMBL/GenBank/DDBJ whole genome shotgun (WGS) entry which is preliminary data.</text>
</comment>
<evidence type="ECO:0000256" key="4">
    <source>
        <dbReference type="ARBA" id="ARBA00022747"/>
    </source>
</evidence>
<dbReference type="GO" id="GO:0009307">
    <property type="term" value="P:DNA restriction-modification system"/>
    <property type="evidence" value="ECO:0007669"/>
    <property type="project" value="UniProtKB-KW"/>
</dbReference>
<dbReference type="RefSeq" id="WP_158401842.1">
    <property type="nucleotide sequence ID" value="NZ_PRLB01000022.1"/>
</dbReference>
<dbReference type="GO" id="GO:0032259">
    <property type="term" value="P:methylation"/>
    <property type="evidence" value="ECO:0007669"/>
    <property type="project" value="UniProtKB-KW"/>
</dbReference>
<evidence type="ECO:0000256" key="1">
    <source>
        <dbReference type="ARBA" id="ARBA00006594"/>
    </source>
</evidence>
<comment type="similarity">
    <text evidence="1 5">Belongs to the N(4)/N(6)-methyltransferase family.</text>
</comment>
<dbReference type="Proteomes" id="UP000251144">
    <property type="component" value="Unassembled WGS sequence"/>
</dbReference>
<evidence type="ECO:0000256" key="2">
    <source>
        <dbReference type="ARBA" id="ARBA00022603"/>
    </source>
</evidence>
<dbReference type="PROSITE" id="PS00092">
    <property type="entry name" value="N6_MTASE"/>
    <property type="match status" value="1"/>
</dbReference>
<reference evidence="7 8" key="1">
    <citation type="submission" date="2018-02" db="EMBL/GenBank/DDBJ databases">
        <title>Complete genome sequencing of Faecalibacterium prausnitzii strains isolated from the human gut.</title>
        <authorList>
            <person name="Fitzgerald B.C."/>
            <person name="Shkoporov A.N."/>
            <person name="Ross P.R."/>
            <person name="Hill C."/>
        </authorList>
    </citation>
    <scope>NUCLEOTIDE SEQUENCE [LARGE SCALE GENOMIC DNA]</scope>
    <source>
        <strain evidence="7 8">APC942/32-1</strain>
    </source>
</reference>
<dbReference type="OrthoDB" id="9773571at2"/>
<proteinExistence type="inferred from homology"/>
<keyword evidence="4" id="KW-0680">Restriction system</keyword>
<evidence type="ECO:0000313" key="8">
    <source>
        <dbReference type="Proteomes" id="UP000251144"/>
    </source>
</evidence>
<dbReference type="InterPro" id="IPR002052">
    <property type="entry name" value="DNA_methylase_N6_adenine_CS"/>
</dbReference>
<evidence type="ECO:0000256" key="5">
    <source>
        <dbReference type="RuleBase" id="RU362026"/>
    </source>
</evidence>
<keyword evidence="3" id="KW-0808">Transferase</keyword>
<dbReference type="Pfam" id="PF01555">
    <property type="entry name" value="N6_N4_Mtase"/>
    <property type="match status" value="1"/>
</dbReference>
<dbReference type="Gene3D" id="3.40.50.150">
    <property type="entry name" value="Vaccinia Virus protein VP39"/>
    <property type="match status" value="1"/>
</dbReference>
<evidence type="ECO:0000313" key="7">
    <source>
        <dbReference type="EMBL" id="RAW49853.1"/>
    </source>
</evidence>
<name>A0A329TLK1_9FIRM</name>
<dbReference type="PRINTS" id="PR00508">
    <property type="entry name" value="S21N4MTFRASE"/>
</dbReference>
<dbReference type="GO" id="GO:0003677">
    <property type="term" value="F:DNA binding"/>
    <property type="evidence" value="ECO:0007669"/>
    <property type="project" value="InterPro"/>
</dbReference>
<dbReference type="GO" id="GO:0008170">
    <property type="term" value="F:N-methyltransferase activity"/>
    <property type="evidence" value="ECO:0007669"/>
    <property type="project" value="InterPro"/>
</dbReference>
<dbReference type="EC" id="2.1.1.-" evidence="5"/>
<organism evidence="7 8">
    <name type="scientific">Faecalibacterium prausnitzii</name>
    <dbReference type="NCBI Taxonomy" id="853"/>
    <lineage>
        <taxon>Bacteria</taxon>
        <taxon>Bacillati</taxon>
        <taxon>Bacillota</taxon>
        <taxon>Clostridia</taxon>
        <taxon>Eubacteriales</taxon>
        <taxon>Oscillospiraceae</taxon>
        <taxon>Faecalibacterium</taxon>
    </lineage>
</organism>
<keyword evidence="2 7" id="KW-0489">Methyltransferase</keyword>